<dbReference type="EMBL" id="JAOTPO010000005">
    <property type="protein sequence ID" value="MDE5413602.1"/>
    <property type="molecule type" value="Genomic_DNA"/>
</dbReference>
<dbReference type="Proteomes" id="UP001148125">
    <property type="component" value="Unassembled WGS sequence"/>
</dbReference>
<evidence type="ECO:0008006" key="4">
    <source>
        <dbReference type="Google" id="ProtNLM"/>
    </source>
</evidence>
<feature type="transmembrane region" description="Helical" evidence="1">
    <location>
        <begin position="6"/>
        <end position="28"/>
    </location>
</feature>
<sequence length="141" mass="15382">MSWEQAFLQIIIPIIGGTVGGLITILWAEFKFSYNFKRKVVSTFILIGAVAGFVAVNLLNPNGSFSEIAALSVLAGLNGMSFLISHQLAEGKLEDEALKNSMEAANKAANMGIDEEFEVSEEELEQYLNAKLGTITYDEED</sequence>
<dbReference type="RefSeq" id="WP_275118220.1">
    <property type="nucleotide sequence ID" value="NZ_JAOTPO010000005.1"/>
</dbReference>
<evidence type="ECO:0000313" key="2">
    <source>
        <dbReference type="EMBL" id="MDE5413602.1"/>
    </source>
</evidence>
<protein>
    <recommendedName>
        <fullName evidence="4">Holin</fullName>
    </recommendedName>
</protein>
<keyword evidence="1" id="KW-0472">Membrane</keyword>
<keyword evidence="3" id="KW-1185">Reference proteome</keyword>
<evidence type="ECO:0000256" key="1">
    <source>
        <dbReference type="SAM" id="Phobius"/>
    </source>
</evidence>
<accession>A0ABT5VDR8</accession>
<feature type="transmembrane region" description="Helical" evidence="1">
    <location>
        <begin position="65"/>
        <end position="84"/>
    </location>
</feature>
<feature type="transmembrane region" description="Helical" evidence="1">
    <location>
        <begin position="40"/>
        <end position="59"/>
    </location>
</feature>
<reference evidence="2" key="1">
    <citation type="submission" date="2024-05" db="EMBL/GenBank/DDBJ databases">
        <title>Alkalihalobacillus sp. strain MEB203 novel alkaliphilic bacterium from Lonar Lake, India.</title>
        <authorList>
            <person name="Joshi A."/>
            <person name="Thite S."/>
            <person name="Mengade P."/>
        </authorList>
    </citation>
    <scope>NUCLEOTIDE SEQUENCE</scope>
    <source>
        <strain evidence="2">MEB 203</strain>
    </source>
</reference>
<organism evidence="2 3">
    <name type="scientific">Alkalihalobacterium chitinilyticum</name>
    <dbReference type="NCBI Taxonomy" id="2980103"/>
    <lineage>
        <taxon>Bacteria</taxon>
        <taxon>Bacillati</taxon>
        <taxon>Bacillota</taxon>
        <taxon>Bacilli</taxon>
        <taxon>Bacillales</taxon>
        <taxon>Bacillaceae</taxon>
        <taxon>Alkalihalobacterium</taxon>
    </lineage>
</organism>
<keyword evidence="1" id="KW-0812">Transmembrane</keyword>
<keyword evidence="1" id="KW-1133">Transmembrane helix</keyword>
<evidence type="ECO:0000313" key="3">
    <source>
        <dbReference type="Proteomes" id="UP001148125"/>
    </source>
</evidence>
<name>A0ABT5VDR8_9BACI</name>
<comment type="caution">
    <text evidence="2">The sequence shown here is derived from an EMBL/GenBank/DDBJ whole genome shotgun (WGS) entry which is preliminary data.</text>
</comment>
<proteinExistence type="predicted"/>
<gene>
    <name evidence="2" type="ORF">N7Z68_09400</name>
</gene>